<dbReference type="STRING" id="1909395.BKM31_16935"/>
<dbReference type="AlphaFoldDB" id="A0A1U9ZYA9"/>
<dbReference type="EMBL" id="CP017717">
    <property type="protein sequence ID" value="AQZ62920.1"/>
    <property type="molecule type" value="Genomic_DNA"/>
</dbReference>
<reference evidence="2" key="1">
    <citation type="journal article" date="2017" name="Med. Chem. Commun.">
        <title>Nonomuraea sp. ATCC 55076 harbours the largest actinomycete chromosome to date and the kistamicin biosynthetic gene cluster.</title>
        <authorList>
            <person name="Nazari B."/>
            <person name="Forneris C.C."/>
            <person name="Gibson M.I."/>
            <person name="Moon K."/>
            <person name="Schramma K.R."/>
            <person name="Seyedsayamdost M.R."/>
        </authorList>
    </citation>
    <scope>NUCLEOTIDE SEQUENCE [LARGE SCALE GENOMIC DNA]</scope>
    <source>
        <strain evidence="2">ATCC 55076</strain>
    </source>
</reference>
<dbReference type="Proteomes" id="UP000190797">
    <property type="component" value="Chromosome"/>
</dbReference>
<proteinExistence type="predicted"/>
<dbReference type="KEGG" id="noa:BKM31_16935"/>
<evidence type="ECO:0000313" key="1">
    <source>
        <dbReference type="EMBL" id="AQZ62920.1"/>
    </source>
</evidence>
<organism evidence="1 2">
    <name type="scientific">[Actinomadura] parvosata subsp. kistnae</name>
    <dbReference type="NCBI Taxonomy" id="1909395"/>
    <lineage>
        <taxon>Bacteria</taxon>
        <taxon>Bacillati</taxon>
        <taxon>Actinomycetota</taxon>
        <taxon>Actinomycetes</taxon>
        <taxon>Streptosporangiales</taxon>
        <taxon>Streptosporangiaceae</taxon>
        <taxon>Nonomuraea</taxon>
    </lineage>
</organism>
<dbReference type="RefSeq" id="WP_080039113.1">
    <property type="nucleotide sequence ID" value="NZ_CP017717.1"/>
</dbReference>
<keyword evidence="2" id="KW-1185">Reference proteome</keyword>
<sequence>MGGAVDDGLRVELTQQGRRYELTARRVADGLLEIEVSGRDADGDAVGVLSGALPGSDVGLLADLVELLRVRCGQTDEGQVSVVEQQRLTHADAYRGWTIEQDEKLRQLACRPDASVKGLAAALQRSEGAIRSRLRRLRIDKLPHQAQA</sequence>
<dbReference type="OrthoDB" id="3540762at2"/>
<gene>
    <name evidence="1" type="ORF">BKM31_16935</name>
</gene>
<evidence type="ECO:0000313" key="2">
    <source>
        <dbReference type="Proteomes" id="UP000190797"/>
    </source>
</evidence>
<accession>A0A1U9ZYA9</accession>
<protein>
    <submittedName>
        <fullName evidence="1">Uncharacterized protein</fullName>
    </submittedName>
</protein>
<name>A0A1U9ZYA9_9ACTN</name>